<feature type="domain" description="Pseudouridine synthase II N-terminal" evidence="6">
    <location>
        <begin position="30"/>
        <end position="177"/>
    </location>
</feature>
<protein>
    <recommendedName>
        <fullName evidence="5">tRNA pseudouridine synthase B</fullName>
        <ecNumber evidence="5">5.4.99.25</ecNumber>
    </recommendedName>
    <alternativeName>
        <fullName evidence="5">tRNA pseudouridine(55) synthase</fullName>
        <shortName evidence="5">Psi55 synthase</shortName>
    </alternativeName>
    <alternativeName>
        <fullName evidence="5">tRNA pseudouridylate synthase</fullName>
    </alternativeName>
    <alternativeName>
        <fullName evidence="5">tRNA-uridine isomerase</fullName>
    </alternativeName>
</protein>
<evidence type="ECO:0000256" key="1">
    <source>
        <dbReference type="ARBA" id="ARBA00000385"/>
    </source>
</evidence>
<dbReference type="Proteomes" id="UP000006811">
    <property type="component" value="Chromosome"/>
</dbReference>
<dbReference type="NCBIfam" id="TIGR00431">
    <property type="entry name" value="TruB"/>
    <property type="match status" value="1"/>
</dbReference>
<name>F7WZG3_9GAMM</name>
<dbReference type="InterPro" id="IPR002501">
    <property type="entry name" value="PsdUridine_synth_N"/>
</dbReference>
<dbReference type="Pfam" id="PF01509">
    <property type="entry name" value="TruB_N"/>
    <property type="match status" value="1"/>
</dbReference>
<evidence type="ECO:0000259" key="6">
    <source>
        <dbReference type="Pfam" id="PF01509"/>
    </source>
</evidence>
<comment type="caution">
    <text evidence="5">Lacks conserved residue(s) required for the propagation of feature annotation.</text>
</comment>
<gene>
    <name evidence="5 7" type="primary">truB</name>
    <name evidence="7" type="ORF">BCTU_244</name>
</gene>
<dbReference type="GO" id="GO:1990481">
    <property type="term" value="P:mRNA pseudouridine synthesis"/>
    <property type="evidence" value="ECO:0007669"/>
    <property type="project" value="TreeGrafter"/>
</dbReference>
<evidence type="ECO:0000256" key="4">
    <source>
        <dbReference type="ARBA" id="ARBA00023235"/>
    </source>
</evidence>
<comment type="catalytic activity">
    <reaction evidence="1 5">
        <text>uridine(55) in tRNA = pseudouridine(55) in tRNA</text>
        <dbReference type="Rhea" id="RHEA:42532"/>
        <dbReference type="Rhea" id="RHEA-COMP:10101"/>
        <dbReference type="Rhea" id="RHEA-COMP:10102"/>
        <dbReference type="ChEBI" id="CHEBI:65314"/>
        <dbReference type="ChEBI" id="CHEBI:65315"/>
        <dbReference type="EC" id="5.4.99.25"/>
    </reaction>
</comment>
<dbReference type="GO" id="GO:0003723">
    <property type="term" value="F:RNA binding"/>
    <property type="evidence" value="ECO:0007669"/>
    <property type="project" value="InterPro"/>
</dbReference>
<feature type="binding site" evidence="5">
    <location>
        <position position="176"/>
    </location>
    <ligand>
        <name>substrate</name>
    </ligand>
</feature>
<evidence type="ECO:0000313" key="7">
    <source>
        <dbReference type="EMBL" id="AEH39825.1"/>
    </source>
</evidence>
<dbReference type="STRING" id="261317.BCTU_244"/>
<reference evidence="7 8" key="1">
    <citation type="journal article" date="2011" name="Appl. Environ. Microbiol.">
        <title>The genome of Buchnera aphidicola from the aphid Cinara tujafilina provides new clues about the evolutionary history of metabolic losses in bacterial endosymbionts.</title>
        <authorList>
            <person name="Lamelas A."/>
            <person name="Gosalbes M.J."/>
            <person name="Moya A."/>
            <person name="Latorre A."/>
        </authorList>
    </citation>
    <scope>NUCLEOTIDE SEQUENCE [LARGE SCALE GENOMIC DNA]</scope>
    <source>
        <strain evidence="8">Cinara tujafilina</strain>
    </source>
</reference>
<feature type="binding site" evidence="5">
    <location>
        <position position="73"/>
    </location>
    <ligand>
        <name>substrate</name>
    </ligand>
</feature>
<keyword evidence="4 5" id="KW-0413">Isomerase</keyword>
<dbReference type="eggNOG" id="COG0130">
    <property type="taxonomic scope" value="Bacteria"/>
</dbReference>
<evidence type="ECO:0000256" key="2">
    <source>
        <dbReference type="ARBA" id="ARBA00005642"/>
    </source>
</evidence>
<comment type="function">
    <text evidence="5">Responsible for synthesis of pseudouridine from uracil-55 in the psi GC loop of transfer RNAs.</text>
</comment>
<dbReference type="InterPro" id="IPR020103">
    <property type="entry name" value="PsdUridine_synth_cat_dom_sf"/>
</dbReference>
<dbReference type="OrthoDB" id="9802309at2"/>
<dbReference type="SUPFAM" id="SSF55120">
    <property type="entry name" value="Pseudouridine synthase"/>
    <property type="match status" value="1"/>
</dbReference>
<keyword evidence="8" id="KW-1185">Reference proteome</keyword>
<dbReference type="Gene3D" id="3.30.2350.10">
    <property type="entry name" value="Pseudouridine synthase"/>
    <property type="match status" value="1"/>
</dbReference>
<dbReference type="GO" id="GO:0160148">
    <property type="term" value="F:tRNA pseudouridine(55) synthase activity"/>
    <property type="evidence" value="ECO:0007669"/>
    <property type="project" value="UniProtKB-EC"/>
</dbReference>
<evidence type="ECO:0000313" key="8">
    <source>
        <dbReference type="Proteomes" id="UP000006811"/>
    </source>
</evidence>
<feature type="active site" description="Nucleophile" evidence="5">
    <location>
        <position position="45"/>
    </location>
</feature>
<dbReference type="HOGENOM" id="CLU_032087_0_3_6"/>
<dbReference type="EC" id="5.4.99.25" evidence="5"/>
<dbReference type="GO" id="GO:0031119">
    <property type="term" value="P:tRNA pseudouridine synthesis"/>
    <property type="evidence" value="ECO:0007669"/>
    <property type="project" value="UniProtKB-UniRule"/>
</dbReference>
<dbReference type="AlphaFoldDB" id="F7WZG3"/>
<dbReference type="KEGG" id="baj:BCTU_244"/>
<dbReference type="EMBL" id="CP001817">
    <property type="protein sequence ID" value="AEH39825.1"/>
    <property type="molecule type" value="Genomic_DNA"/>
</dbReference>
<organism evidence="7 8">
    <name type="scientific">Buchnera aphidicola</name>
    <name type="common">Cinara tujafilina</name>
    <dbReference type="NCBI Taxonomy" id="261317"/>
    <lineage>
        <taxon>Bacteria</taxon>
        <taxon>Pseudomonadati</taxon>
        <taxon>Pseudomonadota</taxon>
        <taxon>Gammaproteobacteria</taxon>
        <taxon>Enterobacterales</taxon>
        <taxon>Erwiniaceae</taxon>
        <taxon>Buchnera</taxon>
    </lineage>
</organism>
<dbReference type="PANTHER" id="PTHR13767">
    <property type="entry name" value="TRNA-PSEUDOURIDINE SYNTHASE"/>
    <property type="match status" value="1"/>
</dbReference>
<keyword evidence="3 5" id="KW-0819">tRNA processing</keyword>
<accession>F7WZG3</accession>
<sequence>MLKKYNDIHGILLLNKPKGLSSNIILQQIKEIFFVKKAGFSGCLDPLATGMLPICFGNATKFSKYLTNSIKYYHVIAKLGQVTTTGDVAGKVIKKYKVNVKINNIIQTLKTFHGIIQQVPPMFSAIKYKGKPLYKYARCGINIPRKLRILTIYYINIIQYCHNFLELKIKCSKGTYIRSLIQDIGKNITMWCAHCIFKKIRNGSVCYITINKFFRYFIKKKNNNFLKNYSFFDYSSFILPIRSFFSEYPIIRLSHLESIRFQKKLYVFLSHNFIKNSIFVITNKNNVFLGIGKVNNLGILIPECILKNI</sequence>
<dbReference type="InterPro" id="IPR014780">
    <property type="entry name" value="tRNA_psdUridine_synth_TruB"/>
</dbReference>
<comment type="similarity">
    <text evidence="2 5">Belongs to the pseudouridine synthase TruB family. Type 1 subfamily.</text>
</comment>
<dbReference type="PANTHER" id="PTHR13767:SF2">
    <property type="entry name" value="PSEUDOURIDYLATE SYNTHASE TRUB1"/>
    <property type="match status" value="1"/>
</dbReference>
<evidence type="ECO:0000256" key="5">
    <source>
        <dbReference type="HAMAP-Rule" id="MF_01080"/>
    </source>
</evidence>
<evidence type="ECO:0000256" key="3">
    <source>
        <dbReference type="ARBA" id="ARBA00022694"/>
    </source>
</evidence>
<dbReference type="HAMAP" id="MF_01080">
    <property type="entry name" value="TruB_bact"/>
    <property type="match status" value="1"/>
</dbReference>
<proteinExistence type="inferred from homology"/>